<dbReference type="GO" id="GO:0005840">
    <property type="term" value="C:ribosome"/>
    <property type="evidence" value="ECO:0007669"/>
    <property type="project" value="UniProtKB-KW"/>
</dbReference>
<sequence length="166" mass="19072">MERVCRHVGGFYRGLRAVASLTQIKSIHNSTQFPRFSILNKNLTENAALPRSLGATRSFLHFGPQSPTFGVTWLRTLNPPVIAKHGQQIRGIRVKVLDGNLERALQVLQRKMIGSGMERLIRKVPRYHIKDSEKRIMARKRRERKERSEELAGKLKSILIRKVRGL</sequence>
<dbReference type="GO" id="GO:0006412">
    <property type="term" value="P:translation"/>
    <property type="evidence" value="ECO:0007669"/>
    <property type="project" value="InterPro"/>
</dbReference>
<keyword evidence="3" id="KW-0687">Ribonucleoprotein</keyword>
<organism evidence="4">
    <name type="scientific">Picea sitchensis</name>
    <name type="common">Sitka spruce</name>
    <name type="synonym">Pinus sitchensis</name>
    <dbReference type="NCBI Taxonomy" id="3332"/>
    <lineage>
        <taxon>Eukaryota</taxon>
        <taxon>Viridiplantae</taxon>
        <taxon>Streptophyta</taxon>
        <taxon>Embryophyta</taxon>
        <taxon>Tracheophyta</taxon>
        <taxon>Spermatophyta</taxon>
        <taxon>Pinopsida</taxon>
        <taxon>Pinidae</taxon>
        <taxon>Conifers I</taxon>
        <taxon>Pinales</taxon>
        <taxon>Pinaceae</taxon>
        <taxon>Picea</taxon>
    </lineage>
</organism>
<accession>A9NSA1</accession>
<dbReference type="AlphaFoldDB" id="A9NSA1"/>
<evidence type="ECO:0008006" key="5">
    <source>
        <dbReference type="Google" id="ProtNLM"/>
    </source>
</evidence>
<dbReference type="GO" id="GO:0003735">
    <property type="term" value="F:structural constituent of ribosome"/>
    <property type="evidence" value="ECO:0007669"/>
    <property type="project" value="InterPro"/>
</dbReference>
<dbReference type="PANTHER" id="PTHR37228:SF1">
    <property type="entry name" value="RIBOSOMAL PROTEIN S21 FAMILY PROTEIN"/>
    <property type="match status" value="1"/>
</dbReference>
<reference evidence="4" key="1">
    <citation type="journal article" date="2008" name="BMC Genomics">
        <title>A conifer genomics resource of 200,000 spruce (Picea spp.) ESTs and 6,464 high-quality, sequence-finished full-length cDNAs for Sitka spruce (Picea sitchensis).</title>
        <authorList>
            <person name="Ralph S.G."/>
            <person name="Chun H.J."/>
            <person name="Kolosova N."/>
            <person name="Cooper D."/>
            <person name="Oddy C."/>
            <person name="Ritland C.E."/>
            <person name="Kirkpatrick R."/>
            <person name="Moore R."/>
            <person name="Barber S."/>
            <person name="Holt R.A."/>
            <person name="Jones S.J."/>
            <person name="Marra M.A."/>
            <person name="Douglas C.J."/>
            <person name="Ritland K."/>
            <person name="Bohlmann J."/>
        </authorList>
    </citation>
    <scope>NUCLEOTIDE SEQUENCE</scope>
    <source>
        <tissue evidence="4">Bark</tissue>
    </source>
</reference>
<proteinExistence type="evidence at transcript level"/>
<evidence type="ECO:0000256" key="1">
    <source>
        <dbReference type="ARBA" id="ARBA00006640"/>
    </source>
</evidence>
<keyword evidence="2" id="KW-0689">Ribosomal protein</keyword>
<dbReference type="Pfam" id="PF01165">
    <property type="entry name" value="Ribosomal_S21"/>
    <property type="match status" value="1"/>
</dbReference>
<protein>
    <recommendedName>
        <fullName evidence="5">Ribosomal protein S21</fullName>
    </recommendedName>
</protein>
<evidence type="ECO:0000313" key="4">
    <source>
        <dbReference type="EMBL" id="ABK23512.1"/>
    </source>
</evidence>
<comment type="similarity">
    <text evidence="1">Belongs to the bacterial ribosomal protein bS21 family.</text>
</comment>
<dbReference type="EMBL" id="EF084186">
    <property type="protein sequence ID" value="ABK23512.1"/>
    <property type="molecule type" value="mRNA"/>
</dbReference>
<dbReference type="OMA" id="RVCRHVG"/>
<name>A9NSA1_PICSI</name>
<dbReference type="PANTHER" id="PTHR37228">
    <property type="entry name" value="RIBOSOMAL PROTEIN S21 FAMILY PROTEIN"/>
    <property type="match status" value="1"/>
</dbReference>
<dbReference type="GO" id="GO:1990904">
    <property type="term" value="C:ribonucleoprotein complex"/>
    <property type="evidence" value="ECO:0007669"/>
    <property type="project" value="UniProtKB-KW"/>
</dbReference>
<evidence type="ECO:0000256" key="2">
    <source>
        <dbReference type="ARBA" id="ARBA00022980"/>
    </source>
</evidence>
<evidence type="ECO:0000256" key="3">
    <source>
        <dbReference type="ARBA" id="ARBA00023274"/>
    </source>
</evidence>
<dbReference type="InterPro" id="IPR001911">
    <property type="entry name" value="Ribosomal_bS21"/>
</dbReference>